<proteinExistence type="predicted"/>
<dbReference type="HOGENOM" id="CLU_2976154_0_0_5"/>
<name>A0A060I4L1_RHIET</name>
<sequence>MRVNRSKSVTIFLVQTLPRTLKCEYSKISDQQPFDAQSITMSIALIFTARKYKLLFLA</sequence>
<dbReference type="AlphaFoldDB" id="A0A060I4L1"/>
<dbReference type="Proteomes" id="UP000027180">
    <property type="component" value="Plasmid pRetIE4771b"/>
</dbReference>
<keyword evidence="1" id="KW-0614">Plasmid</keyword>
<evidence type="ECO:0000313" key="1">
    <source>
        <dbReference type="EMBL" id="AIC30028.1"/>
    </source>
</evidence>
<dbReference type="KEGG" id="rei:IE4771_PB00300"/>
<reference evidence="1 2" key="1">
    <citation type="submission" date="2013-12" db="EMBL/GenBank/DDBJ databases">
        <title>Complete genome sequence of Rhizobium etli bv. mimosae IE4771.</title>
        <authorList>
            <person name="Bustos P."/>
            <person name="Santamaria R.I."/>
            <person name="Lozano L."/>
            <person name="Ormeno-Orrillo E."/>
            <person name="Rogel M.A."/>
            <person name="Romero D."/>
            <person name="Cevallos M.A."/>
            <person name="Martinez-Romero E."/>
            <person name="Gonzalez V."/>
        </authorList>
    </citation>
    <scope>NUCLEOTIDE SEQUENCE [LARGE SCALE GENOMIC DNA]</scope>
    <source>
        <strain evidence="1 2">IE4771</strain>
        <plasmid evidence="2">Plasmid pRetIE4771b</plasmid>
    </source>
</reference>
<protein>
    <submittedName>
        <fullName evidence="1">Uncharacterized protein</fullName>
    </submittedName>
</protein>
<accession>A0A060I4L1</accession>
<evidence type="ECO:0000313" key="2">
    <source>
        <dbReference type="Proteomes" id="UP000027180"/>
    </source>
</evidence>
<organism evidence="1 2">
    <name type="scientific">Rhizobium etli bv. mimosae str. IE4771</name>
    <dbReference type="NCBI Taxonomy" id="1432050"/>
    <lineage>
        <taxon>Bacteria</taxon>
        <taxon>Pseudomonadati</taxon>
        <taxon>Pseudomonadota</taxon>
        <taxon>Alphaproteobacteria</taxon>
        <taxon>Hyphomicrobiales</taxon>
        <taxon>Rhizobiaceae</taxon>
        <taxon>Rhizobium/Agrobacterium group</taxon>
        <taxon>Rhizobium</taxon>
    </lineage>
</organism>
<gene>
    <name evidence="1" type="ORF">IE4771_PB00300</name>
</gene>
<geneLocation type="plasmid" evidence="1 2">
    <name>pRetIE4771b</name>
</geneLocation>
<dbReference type="EMBL" id="CP006988">
    <property type="protein sequence ID" value="AIC30028.1"/>
    <property type="molecule type" value="Genomic_DNA"/>
</dbReference>